<accession>A0AAD7JVD7</accession>
<evidence type="ECO:0000313" key="3">
    <source>
        <dbReference type="Proteomes" id="UP001215280"/>
    </source>
</evidence>
<evidence type="ECO:0000313" key="2">
    <source>
        <dbReference type="EMBL" id="KAJ7772831.1"/>
    </source>
</evidence>
<comment type="caution">
    <text evidence="2">The sequence shown here is derived from an EMBL/GenBank/DDBJ whole genome shotgun (WGS) entry which is preliminary data.</text>
</comment>
<evidence type="ECO:0000259" key="1">
    <source>
        <dbReference type="Pfam" id="PF12937"/>
    </source>
</evidence>
<gene>
    <name evidence="2" type="ORF">DFH07DRAFT_733536</name>
</gene>
<protein>
    <recommendedName>
        <fullName evidence="1">F-box domain-containing protein</fullName>
    </recommendedName>
</protein>
<reference evidence="2" key="1">
    <citation type="submission" date="2023-03" db="EMBL/GenBank/DDBJ databases">
        <title>Massive genome expansion in bonnet fungi (Mycena s.s.) driven by repeated elements and novel gene families across ecological guilds.</title>
        <authorList>
            <consortium name="Lawrence Berkeley National Laboratory"/>
            <person name="Harder C.B."/>
            <person name="Miyauchi S."/>
            <person name="Viragh M."/>
            <person name="Kuo A."/>
            <person name="Thoen E."/>
            <person name="Andreopoulos B."/>
            <person name="Lu D."/>
            <person name="Skrede I."/>
            <person name="Drula E."/>
            <person name="Henrissat B."/>
            <person name="Morin E."/>
            <person name="Kohler A."/>
            <person name="Barry K."/>
            <person name="LaButti K."/>
            <person name="Morin E."/>
            <person name="Salamov A."/>
            <person name="Lipzen A."/>
            <person name="Mereny Z."/>
            <person name="Hegedus B."/>
            <person name="Baldrian P."/>
            <person name="Stursova M."/>
            <person name="Weitz H."/>
            <person name="Taylor A."/>
            <person name="Grigoriev I.V."/>
            <person name="Nagy L.G."/>
            <person name="Martin F."/>
            <person name="Kauserud H."/>
        </authorList>
    </citation>
    <scope>NUCLEOTIDE SEQUENCE</scope>
    <source>
        <strain evidence="2">CBHHK188m</strain>
    </source>
</reference>
<feature type="domain" description="F-box" evidence="1">
    <location>
        <begin position="12"/>
        <end position="36"/>
    </location>
</feature>
<dbReference type="InterPro" id="IPR001810">
    <property type="entry name" value="F-box_dom"/>
</dbReference>
<feature type="non-terminal residue" evidence="2">
    <location>
        <position position="1"/>
    </location>
</feature>
<name>A0AAD7JVD7_9AGAR</name>
<dbReference type="AlphaFoldDB" id="A0AAD7JVD7"/>
<dbReference type="EMBL" id="JARJLG010000018">
    <property type="protein sequence ID" value="KAJ7772831.1"/>
    <property type="molecule type" value="Genomic_DNA"/>
</dbReference>
<keyword evidence="3" id="KW-1185">Reference proteome</keyword>
<dbReference type="Proteomes" id="UP001215280">
    <property type="component" value="Unassembled WGS sequence"/>
</dbReference>
<dbReference type="Pfam" id="PF12937">
    <property type="entry name" value="F-box-like"/>
    <property type="match status" value="1"/>
</dbReference>
<organism evidence="2 3">
    <name type="scientific">Mycena maculata</name>
    <dbReference type="NCBI Taxonomy" id="230809"/>
    <lineage>
        <taxon>Eukaryota</taxon>
        <taxon>Fungi</taxon>
        <taxon>Dikarya</taxon>
        <taxon>Basidiomycota</taxon>
        <taxon>Agaricomycotina</taxon>
        <taxon>Agaricomycetes</taxon>
        <taxon>Agaricomycetidae</taxon>
        <taxon>Agaricales</taxon>
        <taxon>Marasmiineae</taxon>
        <taxon>Mycenaceae</taxon>
        <taxon>Mycena</taxon>
    </lineage>
</organism>
<sequence length="136" mass="15683">MIVSLVDPVRNADLAALARTCTSFHEIALDELWRHQDTIMNLIRCMPADLWTSTTDIPAQYAMFASDLLDSAQRLTRPIVASDWHRPLKYSHRVKSLSCGYYWDPDLIHVFQALRLCIPAYLLPNLHGLSWYYPHA</sequence>
<proteinExistence type="predicted"/>